<dbReference type="GO" id="GO:0008474">
    <property type="term" value="F:palmitoyl-(protein) hydrolase activity"/>
    <property type="evidence" value="ECO:0007669"/>
    <property type="project" value="UniProtKB-EC"/>
</dbReference>
<dbReference type="eggNOG" id="KOG2112">
    <property type="taxonomic scope" value="Eukaryota"/>
</dbReference>
<feature type="transmembrane region" description="Helical" evidence="11">
    <location>
        <begin position="68"/>
        <end position="87"/>
    </location>
</feature>
<dbReference type="InterPro" id="IPR029058">
    <property type="entry name" value="AB_hydrolase_fold"/>
</dbReference>
<dbReference type="RefSeq" id="XP_014565353.1">
    <property type="nucleotide sequence ID" value="XM_014709867.1"/>
</dbReference>
<keyword evidence="11" id="KW-0472">Membrane</keyword>
<evidence type="ECO:0000313" key="14">
    <source>
        <dbReference type="Proteomes" id="UP000009131"/>
    </source>
</evidence>
<keyword evidence="11" id="KW-0812">Transmembrane</keyword>
<evidence type="ECO:0000256" key="10">
    <source>
        <dbReference type="SAM" id="MobiDB-lite"/>
    </source>
</evidence>
<reference evidence="13 14" key="2">
    <citation type="journal article" date="2012" name="Open Biol.">
        <title>Characteristics of nucleosomes and linker DNA regions on the genome of the basidiomycete Mixia osmundae revealed by mono- and dinucleosome mapping.</title>
        <authorList>
            <person name="Nishida H."/>
            <person name="Kondo S."/>
            <person name="Matsumoto T."/>
            <person name="Suzuki Y."/>
            <person name="Yoshikawa H."/>
            <person name="Taylor T.D."/>
            <person name="Sugiyama J."/>
        </authorList>
    </citation>
    <scope>NUCLEOTIDE SEQUENCE [LARGE SCALE GENOMIC DNA]</scope>
    <source>
        <strain evidence="14">CBS 9802 / IAM 14324 / JCM 22182 / KY 12970</strain>
    </source>
</reference>
<dbReference type="HOGENOM" id="CLU_950235_0_0_1"/>
<dbReference type="Proteomes" id="UP000009131">
    <property type="component" value="Unassembled WGS sequence"/>
</dbReference>
<organism evidence="13 14">
    <name type="scientific">Mixia osmundae (strain CBS 9802 / IAM 14324 / JCM 22182 / KY 12970)</name>
    <dbReference type="NCBI Taxonomy" id="764103"/>
    <lineage>
        <taxon>Eukaryota</taxon>
        <taxon>Fungi</taxon>
        <taxon>Dikarya</taxon>
        <taxon>Basidiomycota</taxon>
        <taxon>Pucciniomycotina</taxon>
        <taxon>Mixiomycetes</taxon>
        <taxon>Mixiales</taxon>
        <taxon>Mixiaceae</taxon>
        <taxon>Mixia</taxon>
    </lineage>
</organism>
<dbReference type="PANTHER" id="PTHR10655:SF17">
    <property type="entry name" value="LYSOPHOSPHOLIPASE-LIKE PROTEIN 1"/>
    <property type="match status" value="1"/>
</dbReference>
<dbReference type="PANTHER" id="PTHR10655">
    <property type="entry name" value="LYSOPHOSPHOLIPASE-RELATED"/>
    <property type="match status" value="1"/>
</dbReference>
<evidence type="ECO:0000256" key="5">
    <source>
        <dbReference type="ARBA" id="ARBA00022801"/>
    </source>
</evidence>
<dbReference type="OrthoDB" id="2418081at2759"/>
<dbReference type="InParanoid" id="G7E246"/>
<keyword evidence="4" id="KW-0719">Serine esterase</keyword>
<comment type="similarity">
    <text evidence="1">Belongs to the AB hydrolase superfamily. AB hydrolase 2 family.</text>
</comment>
<keyword evidence="6" id="KW-0443">Lipid metabolism</keyword>
<sequence length="293" mass="31382">MAERGRSQLIKPLLAVSSMRSSRPGLHMDSKSKRPIGATQRPLSSLLRVQRKPSTPEDLSVSRARAKLWLLTSVISAVVLLHVLAGVRVSPGSGLASLTSDERQLTIYGEPKPGRTILDNILATYNLLFTNKPVVVEPTTKHTASVIFCHGVTNTAAMWQFAAQELAPYLPHVRWVLPNAPRAPLTMLNGTISYSWFDIAAKGEAAGEWPIPEDEAGMMKAAATIDNLIAAEVRRGVPASRVVVAGFSQGAILTLLVGLTNPRPLAGMISLGGYLPMKQSMHSVGSVLPTGRG</sequence>
<dbReference type="SUPFAM" id="SSF53474">
    <property type="entry name" value="alpha/beta-Hydrolases"/>
    <property type="match status" value="1"/>
</dbReference>
<evidence type="ECO:0000256" key="6">
    <source>
        <dbReference type="ARBA" id="ARBA00022832"/>
    </source>
</evidence>
<evidence type="ECO:0000256" key="9">
    <source>
        <dbReference type="ARBA" id="ARBA00047337"/>
    </source>
</evidence>
<keyword evidence="5" id="KW-0378">Hydrolase</keyword>
<feature type="region of interest" description="Disordered" evidence="10">
    <location>
        <begin position="20"/>
        <end position="42"/>
    </location>
</feature>
<reference evidence="13 14" key="1">
    <citation type="journal article" date="2011" name="J. Gen. Appl. Microbiol.">
        <title>Draft genome sequencing of the enigmatic basidiomycete Mixia osmundae.</title>
        <authorList>
            <person name="Nishida H."/>
            <person name="Nagatsuka Y."/>
            <person name="Sugiyama J."/>
        </authorList>
    </citation>
    <scope>NUCLEOTIDE SEQUENCE [LARGE SCALE GENOMIC DNA]</scope>
    <source>
        <strain evidence="14">CBS 9802 / IAM 14324 / JCM 22182 / KY 12970</strain>
    </source>
</reference>
<dbReference type="EMBL" id="BABT02000110">
    <property type="protein sequence ID" value="GAA96906.1"/>
    <property type="molecule type" value="Genomic_DNA"/>
</dbReference>
<dbReference type="GO" id="GO:0005737">
    <property type="term" value="C:cytoplasm"/>
    <property type="evidence" value="ECO:0007669"/>
    <property type="project" value="TreeGrafter"/>
</dbReference>
<comment type="catalytic activity">
    <reaction evidence="9">
        <text>S-hexadecanoyl-L-cysteinyl-[protein] + H2O = L-cysteinyl-[protein] + hexadecanoate + H(+)</text>
        <dbReference type="Rhea" id="RHEA:19233"/>
        <dbReference type="Rhea" id="RHEA-COMP:10131"/>
        <dbReference type="Rhea" id="RHEA-COMP:11032"/>
        <dbReference type="ChEBI" id="CHEBI:7896"/>
        <dbReference type="ChEBI" id="CHEBI:15377"/>
        <dbReference type="ChEBI" id="CHEBI:15378"/>
        <dbReference type="ChEBI" id="CHEBI:29950"/>
        <dbReference type="ChEBI" id="CHEBI:74151"/>
        <dbReference type="EC" id="3.1.2.22"/>
    </reaction>
</comment>
<evidence type="ECO:0000256" key="2">
    <source>
        <dbReference type="ARBA" id="ARBA00012423"/>
    </source>
</evidence>
<dbReference type="GO" id="GO:0006631">
    <property type="term" value="P:fatty acid metabolic process"/>
    <property type="evidence" value="ECO:0007669"/>
    <property type="project" value="UniProtKB-KW"/>
</dbReference>
<name>G7E246_MIXOS</name>
<dbReference type="Pfam" id="PF02230">
    <property type="entry name" value="Abhydrolase_2"/>
    <property type="match status" value="1"/>
</dbReference>
<keyword evidence="14" id="KW-1185">Reference proteome</keyword>
<keyword evidence="11" id="KW-1133">Transmembrane helix</keyword>
<comment type="function">
    <text evidence="7">Hydrolyzes fatty acids from S-acylated cysteine residues in proteins with a strong preference for palmitoylated G-alpha proteins over other acyl substrates. Mediates the deacylation of G-alpha proteins such as GPA1 in vivo, but has weak or no activity toward palmitoylated Ras proteins. Has weak lysophospholipase activity in vitro; however such activity may not exist in vivo.</text>
</comment>
<proteinExistence type="inferred from homology"/>
<dbReference type="GO" id="GO:0052689">
    <property type="term" value="F:carboxylic ester hydrolase activity"/>
    <property type="evidence" value="ECO:0007669"/>
    <property type="project" value="UniProtKB-KW"/>
</dbReference>
<dbReference type="STRING" id="764103.G7E246"/>
<comment type="caution">
    <text evidence="13">The sequence shown here is derived from an EMBL/GenBank/DDBJ whole genome shotgun (WGS) entry which is preliminary data.</text>
</comment>
<evidence type="ECO:0000313" key="13">
    <source>
        <dbReference type="EMBL" id="GAA96906.1"/>
    </source>
</evidence>
<dbReference type="Gene3D" id="3.40.50.1820">
    <property type="entry name" value="alpha/beta hydrolase"/>
    <property type="match status" value="1"/>
</dbReference>
<evidence type="ECO:0000256" key="3">
    <source>
        <dbReference type="ARBA" id="ARBA00014923"/>
    </source>
</evidence>
<feature type="domain" description="Phospholipase/carboxylesterase/thioesterase" evidence="12">
    <location>
        <begin position="131"/>
        <end position="283"/>
    </location>
</feature>
<protein>
    <recommendedName>
        <fullName evidence="3">Acyl-protein thioesterase 1</fullName>
        <ecNumber evidence="2">3.1.2.22</ecNumber>
    </recommendedName>
    <alternativeName>
        <fullName evidence="8">Palmitoyl-protein hydrolase</fullName>
    </alternativeName>
</protein>
<evidence type="ECO:0000256" key="1">
    <source>
        <dbReference type="ARBA" id="ARBA00006499"/>
    </source>
</evidence>
<gene>
    <name evidence="13" type="primary">Mo03580</name>
    <name evidence="13" type="ORF">E5Q_03580</name>
</gene>
<dbReference type="InterPro" id="IPR003140">
    <property type="entry name" value="PLipase/COase/thioEstase"/>
</dbReference>
<evidence type="ECO:0000256" key="8">
    <source>
        <dbReference type="ARBA" id="ARBA00031195"/>
    </source>
</evidence>
<dbReference type="AlphaFoldDB" id="G7E246"/>
<dbReference type="InterPro" id="IPR050565">
    <property type="entry name" value="LYPA1-2/EST-like"/>
</dbReference>
<accession>G7E246</accession>
<evidence type="ECO:0000256" key="4">
    <source>
        <dbReference type="ARBA" id="ARBA00022487"/>
    </source>
</evidence>
<keyword evidence="6" id="KW-0276">Fatty acid metabolism</keyword>
<evidence type="ECO:0000256" key="11">
    <source>
        <dbReference type="SAM" id="Phobius"/>
    </source>
</evidence>
<evidence type="ECO:0000259" key="12">
    <source>
        <dbReference type="Pfam" id="PF02230"/>
    </source>
</evidence>
<evidence type="ECO:0000256" key="7">
    <source>
        <dbReference type="ARBA" id="ARBA00029392"/>
    </source>
</evidence>
<dbReference type="EC" id="3.1.2.22" evidence="2"/>